<dbReference type="PANTHER" id="PTHR43630:SF1">
    <property type="entry name" value="POLY-BETA-1,6-N-ACETYL-D-GLUCOSAMINE SYNTHASE"/>
    <property type="match status" value="1"/>
</dbReference>
<keyword evidence="7" id="KW-1185">Reference proteome</keyword>
<proteinExistence type="inferred from homology"/>
<feature type="transmembrane region" description="Helical" evidence="4">
    <location>
        <begin position="287"/>
        <end position="311"/>
    </location>
</feature>
<dbReference type="EMBL" id="JABAIA010000001">
    <property type="protein sequence ID" value="NLR65240.1"/>
    <property type="molecule type" value="Genomic_DNA"/>
</dbReference>
<name>A0A847RH25_9BACT</name>
<accession>A0A847RH25</accession>
<dbReference type="Pfam" id="PF00535">
    <property type="entry name" value="Glycos_transf_2"/>
    <property type="match status" value="1"/>
</dbReference>
<organism evidence="6 7">
    <name type="scientific">Chitinophaga varians</name>
    <dbReference type="NCBI Taxonomy" id="2202339"/>
    <lineage>
        <taxon>Bacteria</taxon>
        <taxon>Pseudomonadati</taxon>
        <taxon>Bacteroidota</taxon>
        <taxon>Chitinophagia</taxon>
        <taxon>Chitinophagales</taxon>
        <taxon>Chitinophagaceae</taxon>
        <taxon>Chitinophaga</taxon>
    </lineage>
</organism>
<keyword evidence="4" id="KW-0812">Transmembrane</keyword>
<feature type="transmembrane region" description="Helical" evidence="4">
    <location>
        <begin position="346"/>
        <end position="367"/>
    </location>
</feature>
<protein>
    <submittedName>
        <fullName evidence="6">Glycosyltransferase</fullName>
    </submittedName>
</protein>
<gene>
    <name evidence="6" type="ORF">HGH92_13055</name>
</gene>
<evidence type="ECO:0000256" key="1">
    <source>
        <dbReference type="ARBA" id="ARBA00006739"/>
    </source>
</evidence>
<dbReference type="InterPro" id="IPR029044">
    <property type="entry name" value="Nucleotide-diphossugar_trans"/>
</dbReference>
<evidence type="ECO:0000313" key="6">
    <source>
        <dbReference type="EMBL" id="NLR65240.1"/>
    </source>
</evidence>
<dbReference type="Gene3D" id="3.90.550.10">
    <property type="entry name" value="Spore Coat Polysaccharide Biosynthesis Protein SpsA, Chain A"/>
    <property type="match status" value="1"/>
</dbReference>
<dbReference type="Proteomes" id="UP000570474">
    <property type="component" value="Unassembled WGS sequence"/>
</dbReference>
<dbReference type="PANTHER" id="PTHR43630">
    <property type="entry name" value="POLY-BETA-1,6-N-ACETYL-D-GLUCOSAMINE SYNTHASE"/>
    <property type="match status" value="1"/>
</dbReference>
<keyword evidence="3 6" id="KW-0808">Transferase</keyword>
<dbReference type="RefSeq" id="WP_168871142.1">
    <property type="nucleotide sequence ID" value="NZ_JABAIA010000001.1"/>
</dbReference>
<feature type="transmembrane region" description="Helical" evidence="4">
    <location>
        <begin position="318"/>
        <end position="340"/>
    </location>
</feature>
<evidence type="ECO:0000256" key="3">
    <source>
        <dbReference type="ARBA" id="ARBA00022679"/>
    </source>
</evidence>
<evidence type="ECO:0000256" key="4">
    <source>
        <dbReference type="SAM" id="Phobius"/>
    </source>
</evidence>
<sequence length="380" mass="43460">MYFFLIVAALLALGYGLLMLWYSRGWRKLPEFVPAQPIKGTTTVTVIIPARDEEENLPVLLKALQQQTYPVDLLEVIVVDDFSTDDTAGIVTRFPATNVRLLKMEDMLTKNERLNAYKKKAISMAIERAKGDLIVTTDADCVMGPKWIETIVRFYETHRPKFIAAPVSFFRERNFFMKLQSLDFMTMQGITGAVARLKSGTMCNGANLAYEKSVFHSVGGFAGIDNIASGDDMLLMYKIYNAFPDGVMYLKNDDVIVRTLPVETLRGFMNQRIRWSSKADKYEDRRLTWMLLLVYFFNVALLAMGAIALFIPHWWPAFLILMLFKVTVELYFLVPVAGFFHKTALLVWFIPGQIFHIPYIVLAGWLGKFGSYQWKGRKVT</sequence>
<comment type="caution">
    <text evidence="6">The sequence shown here is derived from an EMBL/GenBank/DDBJ whole genome shotgun (WGS) entry which is preliminary data.</text>
</comment>
<evidence type="ECO:0000259" key="5">
    <source>
        <dbReference type="Pfam" id="PF00535"/>
    </source>
</evidence>
<reference evidence="6 7" key="1">
    <citation type="submission" date="2020-04" db="EMBL/GenBank/DDBJ databases">
        <authorList>
            <person name="Yin C."/>
        </authorList>
    </citation>
    <scope>NUCLEOTIDE SEQUENCE [LARGE SCALE GENOMIC DNA]</scope>
    <source>
        <strain evidence="6 7">Ae27</strain>
    </source>
</reference>
<dbReference type="InterPro" id="IPR001173">
    <property type="entry name" value="Glyco_trans_2-like"/>
</dbReference>
<keyword evidence="4" id="KW-0472">Membrane</keyword>
<evidence type="ECO:0000313" key="7">
    <source>
        <dbReference type="Proteomes" id="UP000570474"/>
    </source>
</evidence>
<dbReference type="SUPFAM" id="SSF53448">
    <property type="entry name" value="Nucleotide-diphospho-sugar transferases"/>
    <property type="match status" value="1"/>
</dbReference>
<keyword evidence="2" id="KW-0328">Glycosyltransferase</keyword>
<dbReference type="GO" id="GO:0016757">
    <property type="term" value="F:glycosyltransferase activity"/>
    <property type="evidence" value="ECO:0007669"/>
    <property type="project" value="UniProtKB-KW"/>
</dbReference>
<feature type="domain" description="Glycosyltransferase 2-like" evidence="5">
    <location>
        <begin position="45"/>
        <end position="217"/>
    </location>
</feature>
<comment type="similarity">
    <text evidence="1">Belongs to the glycosyltransferase 2 family.</text>
</comment>
<evidence type="ECO:0000256" key="2">
    <source>
        <dbReference type="ARBA" id="ARBA00022676"/>
    </source>
</evidence>
<dbReference type="AlphaFoldDB" id="A0A847RH25"/>
<keyword evidence="4" id="KW-1133">Transmembrane helix</keyword>